<evidence type="ECO:0000313" key="1">
    <source>
        <dbReference type="EMBL" id="ESO03896.1"/>
    </source>
</evidence>
<dbReference type="EMBL" id="KB096551">
    <property type="protein sequence ID" value="ESO03896.1"/>
    <property type="molecule type" value="Genomic_DNA"/>
</dbReference>
<dbReference type="OrthoDB" id="6515679at2759"/>
<dbReference type="EnsemblMetazoa" id="HelroT172924">
    <property type="protein sequence ID" value="HelroP172924"/>
    <property type="gene ID" value="HelroG172924"/>
</dbReference>
<evidence type="ECO:0000313" key="3">
    <source>
        <dbReference type="Proteomes" id="UP000015101"/>
    </source>
</evidence>
<accession>T1F651</accession>
<dbReference type="AlphaFoldDB" id="T1F651"/>
<dbReference type="EMBL" id="AMQM01004408">
    <property type="status" value="NOT_ANNOTATED_CDS"/>
    <property type="molecule type" value="Genomic_DNA"/>
</dbReference>
<organism evidence="2 3">
    <name type="scientific">Helobdella robusta</name>
    <name type="common">Californian leech</name>
    <dbReference type="NCBI Taxonomy" id="6412"/>
    <lineage>
        <taxon>Eukaryota</taxon>
        <taxon>Metazoa</taxon>
        <taxon>Spiralia</taxon>
        <taxon>Lophotrochozoa</taxon>
        <taxon>Annelida</taxon>
        <taxon>Clitellata</taxon>
        <taxon>Hirudinea</taxon>
        <taxon>Rhynchobdellida</taxon>
        <taxon>Glossiphoniidae</taxon>
        <taxon>Helobdella</taxon>
    </lineage>
</organism>
<dbReference type="CTD" id="20204300"/>
<dbReference type="InParanoid" id="T1F651"/>
<protein>
    <submittedName>
        <fullName evidence="1 2">Uncharacterized protein</fullName>
    </submittedName>
</protein>
<reference evidence="3" key="1">
    <citation type="submission" date="2012-12" db="EMBL/GenBank/DDBJ databases">
        <authorList>
            <person name="Hellsten U."/>
            <person name="Grimwood J."/>
            <person name="Chapman J.A."/>
            <person name="Shapiro H."/>
            <person name="Aerts A."/>
            <person name="Otillar R.P."/>
            <person name="Terry A.Y."/>
            <person name="Boore J.L."/>
            <person name="Simakov O."/>
            <person name="Marletaz F."/>
            <person name="Cho S.-J."/>
            <person name="Edsinger-Gonzales E."/>
            <person name="Havlak P."/>
            <person name="Kuo D.-H."/>
            <person name="Larsson T."/>
            <person name="Lv J."/>
            <person name="Arendt D."/>
            <person name="Savage R."/>
            <person name="Osoegawa K."/>
            <person name="de Jong P."/>
            <person name="Lindberg D.R."/>
            <person name="Seaver E.C."/>
            <person name="Weisblat D.A."/>
            <person name="Putnam N.H."/>
            <person name="Grigoriev I.V."/>
            <person name="Rokhsar D.S."/>
        </authorList>
    </citation>
    <scope>NUCLEOTIDE SEQUENCE</scope>
</reference>
<dbReference type="GeneID" id="20204300"/>
<gene>
    <name evidence="2" type="primary">20204300</name>
    <name evidence="1" type="ORF">HELRODRAFT_172924</name>
</gene>
<dbReference type="HOGENOM" id="CLU_2186774_0_0_1"/>
<evidence type="ECO:0000313" key="2">
    <source>
        <dbReference type="EnsemblMetazoa" id="HelroP172924"/>
    </source>
</evidence>
<dbReference type="RefSeq" id="XP_009017832.1">
    <property type="nucleotide sequence ID" value="XM_009019584.1"/>
</dbReference>
<proteinExistence type="predicted"/>
<name>T1F651_HELRO</name>
<dbReference type="KEGG" id="hro:HELRODRAFT_172924"/>
<reference evidence="2" key="3">
    <citation type="submission" date="2015-06" db="UniProtKB">
        <authorList>
            <consortium name="EnsemblMetazoa"/>
        </authorList>
    </citation>
    <scope>IDENTIFICATION</scope>
</reference>
<dbReference type="EMBL" id="AMQM01004409">
    <property type="status" value="NOT_ANNOTATED_CDS"/>
    <property type="molecule type" value="Genomic_DNA"/>
</dbReference>
<reference evidence="1 3" key="2">
    <citation type="journal article" date="2013" name="Nature">
        <title>Insights into bilaterian evolution from three spiralian genomes.</title>
        <authorList>
            <person name="Simakov O."/>
            <person name="Marletaz F."/>
            <person name="Cho S.J."/>
            <person name="Edsinger-Gonzales E."/>
            <person name="Havlak P."/>
            <person name="Hellsten U."/>
            <person name="Kuo D.H."/>
            <person name="Larsson T."/>
            <person name="Lv J."/>
            <person name="Arendt D."/>
            <person name="Savage R."/>
            <person name="Osoegawa K."/>
            <person name="de Jong P."/>
            <person name="Grimwood J."/>
            <person name="Chapman J.A."/>
            <person name="Shapiro H."/>
            <person name="Aerts A."/>
            <person name="Otillar R.P."/>
            <person name="Terry A.Y."/>
            <person name="Boore J.L."/>
            <person name="Grigoriev I.V."/>
            <person name="Lindberg D.R."/>
            <person name="Seaver E.C."/>
            <person name="Weisblat D.A."/>
            <person name="Putnam N.H."/>
            <person name="Rokhsar D.S."/>
        </authorList>
    </citation>
    <scope>NUCLEOTIDE SEQUENCE</scope>
</reference>
<keyword evidence="3" id="KW-1185">Reference proteome</keyword>
<dbReference type="Proteomes" id="UP000015101">
    <property type="component" value="Unassembled WGS sequence"/>
</dbReference>
<sequence>MVKVGAFGGYLYAGLSRSTEAVKYIMYADDTNILADDDSIGEVECILNSELVRVHLWMINNRLQINLSKTYAILFGPKIVTNLLTFSIFYNNNLVGRLDKLVFLGVTIY</sequence>